<accession>A0AAW1DNG0</accession>
<gene>
    <name evidence="1" type="ORF">O3M35_005385</name>
</gene>
<reference evidence="1 2" key="1">
    <citation type="submission" date="2022-12" db="EMBL/GenBank/DDBJ databases">
        <title>Chromosome-level genome assembly of true bugs.</title>
        <authorList>
            <person name="Ma L."/>
            <person name="Li H."/>
        </authorList>
    </citation>
    <scope>NUCLEOTIDE SEQUENCE [LARGE SCALE GENOMIC DNA]</scope>
    <source>
        <strain evidence="1">Lab_2022b</strain>
    </source>
</reference>
<name>A0AAW1DNG0_9HEMI</name>
<protein>
    <submittedName>
        <fullName evidence="1">Uncharacterized protein</fullName>
    </submittedName>
</protein>
<evidence type="ECO:0000313" key="1">
    <source>
        <dbReference type="EMBL" id="KAK9510648.1"/>
    </source>
</evidence>
<comment type="caution">
    <text evidence="1">The sequence shown here is derived from an EMBL/GenBank/DDBJ whole genome shotgun (WGS) entry which is preliminary data.</text>
</comment>
<dbReference type="Proteomes" id="UP001461498">
    <property type="component" value="Unassembled WGS sequence"/>
</dbReference>
<dbReference type="AlphaFoldDB" id="A0AAW1DNG0"/>
<evidence type="ECO:0000313" key="2">
    <source>
        <dbReference type="Proteomes" id="UP001461498"/>
    </source>
</evidence>
<organism evidence="1 2">
    <name type="scientific">Rhynocoris fuscipes</name>
    <dbReference type="NCBI Taxonomy" id="488301"/>
    <lineage>
        <taxon>Eukaryota</taxon>
        <taxon>Metazoa</taxon>
        <taxon>Ecdysozoa</taxon>
        <taxon>Arthropoda</taxon>
        <taxon>Hexapoda</taxon>
        <taxon>Insecta</taxon>
        <taxon>Pterygota</taxon>
        <taxon>Neoptera</taxon>
        <taxon>Paraneoptera</taxon>
        <taxon>Hemiptera</taxon>
        <taxon>Heteroptera</taxon>
        <taxon>Panheteroptera</taxon>
        <taxon>Cimicomorpha</taxon>
        <taxon>Reduviidae</taxon>
        <taxon>Harpactorinae</taxon>
        <taxon>Harpactorini</taxon>
        <taxon>Rhynocoris</taxon>
    </lineage>
</organism>
<dbReference type="EMBL" id="JAPXFL010000002">
    <property type="protein sequence ID" value="KAK9510648.1"/>
    <property type="molecule type" value="Genomic_DNA"/>
</dbReference>
<keyword evidence="2" id="KW-1185">Reference proteome</keyword>
<sequence length="56" mass="6817">MKKLHKNICNSFGDLNKCLLQTYTKTENFLLHFWNQKPSKRIFALRKVYVKKKIPY</sequence>
<proteinExistence type="predicted"/>